<name>A0A9Q1KL44_9CARY</name>
<protein>
    <submittedName>
        <fullName evidence="2">Uncharacterized protein</fullName>
    </submittedName>
</protein>
<feature type="compositionally biased region" description="Basic and acidic residues" evidence="1">
    <location>
        <begin position="97"/>
        <end position="117"/>
    </location>
</feature>
<evidence type="ECO:0000313" key="3">
    <source>
        <dbReference type="Proteomes" id="UP001153076"/>
    </source>
</evidence>
<dbReference type="AlphaFoldDB" id="A0A9Q1KL44"/>
<feature type="compositionally biased region" description="Basic and acidic residues" evidence="1">
    <location>
        <begin position="183"/>
        <end position="194"/>
    </location>
</feature>
<sequence>MPNSEPSTPIPKEGTIEPLKAHSEMGQKVQPIFDSKLKVPVSLPKPKAQPVSKHKPKEHVPTPKPIKPQPKVGPNDLYQTVDECVPGDDEESEDEVDPRVVEDDGSAKDKGKRKIGEDVDDVYEILSNKEDEAADANENVNKDSGDVEHGREYEDSDYLDTPPDSGGEEEGQERSLHILPLKLLKEKEEEKEKGGSGIGSGATQHFGSETTSFLNLKPPLFTELDKPTMVEALPDILPSLYFYGLHSFRKGNGIIEV</sequence>
<feature type="compositionally biased region" description="Acidic residues" evidence="1">
    <location>
        <begin position="85"/>
        <end position="96"/>
    </location>
</feature>
<evidence type="ECO:0000313" key="2">
    <source>
        <dbReference type="EMBL" id="KAJ8444783.1"/>
    </source>
</evidence>
<evidence type="ECO:0000256" key="1">
    <source>
        <dbReference type="SAM" id="MobiDB-lite"/>
    </source>
</evidence>
<feature type="region of interest" description="Disordered" evidence="1">
    <location>
        <begin position="1"/>
        <end position="205"/>
    </location>
</feature>
<dbReference type="Proteomes" id="UP001153076">
    <property type="component" value="Unassembled WGS sequence"/>
</dbReference>
<organism evidence="2 3">
    <name type="scientific">Carnegiea gigantea</name>
    <dbReference type="NCBI Taxonomy" id="171969"/>
    <lineage>
        <taxon>Eukaryota</taxon>
        <taxon>Viridiplantae</taxon>
        <taxon>Streptophyta</taxon>
        <taxon>Embryophyta</taxon>
        <taxon>Tracheophyta</taxon>
        <taxon>Spermatophyta</taxon>
        <taxon>Magnoliopsida</taxon>
        <taxon>eudicotyledons</taxon>
        <taxon>Gunneridae</taxon>
        <taxon>Pentapetalae</taxon>
        <taxon>Caryophyllales</taxon>
        <taxon>Cactineae</taxon>
        <taxon>Cactaceae</taxon>
        <taxon>Cactoideae</taxon>
        <taxon>Echinocereeae</taxon>
        <taxon>Carnegiea</taxon>
    </lineage>
</organism>
<keyword evidence="3" id="KW-1185">Reference proteome</keyword>
<comment type="caution">
    <text evidence="2">The sequence shown here is derived from an EMBL/GenBank/DDBJ whole genome shotgun (WGS) entry which is preliminary data.</text>
</comment>
<gene>
    <name evidence="2" type="ORF">Cgig2_011745</name>
</gene>
<reference evidence="2" key="1">
    <citation type="submission" date="2022-04" db="EMBL/GenBank/DDBJ databases">
        <title>Carnegiea gigantea Genome sequencing and assembly v2.</title>
        <authorList>
            <person name="Copetti D."/>
            <person name="Sanderson M.J."/>
            <person name="Burquez A."/>
            <person name="Wojciechowski M.F."/>
        </authorList>
    </citation>
    <scope>NUCLEOTIDE SEQUENCE</scope>
    <source>
        <strain evidence="2">SGP5-SGP5p</strain>
        <tissue evidence="2">Aerial part</tissue>
    </source>
</reference>
<dbReference type="EMBL" id="JAKOGI010000089">
    <property type="protein sequence ID" value="KAJ8444783.1"/>
    <property type="molecule type" value="Genomic_DNA"/>
</dbReference>
<feature type="compositionally biased region" description="Basic and acidic residues" evidence="1">
    <location>
        <begin position="140"/>
        <end position="153"/>
    </location>
</feature>
<proteinExistence type="predicted"/>
<accession>A0A9Q1KL44</accession>